<evidence type="ECO:0000313" key="2">
    <source>
        <dbReference type="EMBL" id="MBL4931881.1"/>
    </source>
</evidence>
<feature type="transmembrane region" description="Helical" evidence="1">
    <location>
        <begin position="53"/>
        <end position="71"/>
    </location>
</feature>
<keyword evidence="3" id="KW-1185">Reference proteome</keyword>
<dbReference type="RefSeq" id="WP_202767264.1">
    <property type="nucleotide sequence ID" value="NZ_JAESWA010000022.1"/>
</dbReference>
<protein>
    <submittedName>
        <fullName evidence="2">Uncharacterized protein</fullName>
    </submittedName>
</protein>
<sequence length="99" mass="11308">MKKQITLALSNASKKIIISFLYLSVMIILFLGIFFSLFSVVNGISLTVLKVQIPGVIFGVLVLYLGLKYYFSVIKLQEELYKSTSKFSWDNFKSKKVKQ</sequence>
<dbReference type="Proteomes" id="UP000623681">
    <property type="component" value="Unassembled WGS sequence"/>
</dbReference>
<dbReference type="AlphaFoldDB" id="A0A937FI66"/>
<comment type="caution">
    <text evidence="2">The sequence shown here is derived from an EMBL/GenBank/DDBJ whole genome shotgun (WGS) entry which is preliminary data.</text>
</comment>
<keyword evidence="1" id="KW-1133">Transmembrane helix</keyword>
<gene>
    <name evidence="2" type="ORF">JK634_08695</name>
</gene>
<evidence type="ECO:0000313" key="3">
    <source>
        <dbReference type="Proteomes" id="UP000623681"/>
    </source>
</evidence>
<dbReference type="EMBL" id="JAESWA010000022">
    <property type="protein sequence ID" value="MBL4931881.1"/>
    <property type="molecule type" value="Genomic_DNA"/>
</dbReference>
<name>A0A937FI66_9CLOT</name>
<feature type="transmembrane region" description="Helical" evidence="1">
    <location>
        <begin position="20"/>
        <end position="41"/>
    </location>
</feature>
<evidence type="ECO:0000256" key="1">
    <source>
        <dbReference type="SAM" id="Phobius"/>
    </source>
</evidence>
<accession>A0A937FI66</accession>
<keyword evidence="1" id="KW-0812">Transmembrane</keyword>
<reference evidence="2" key="1">
    <citation type="submission" date="2021-01" db="EMBL/GenBank/DDBJ databases">
        <title>Genome public.</title>
        <authorList>
            <person name="Liu C."/>
            <person name="Sun Q."/>
        </authorList>
    </citation>
    <scope>NUCLEOTIDE SEQUENCE</scope>
    <source>
        <strain evidence="2">YIM B02565</strain>
    </source>
</reference>
<keyword evidence="1" id="KW-0472">Membrane</keyword>
<proteinExistence type="predicted"/>
<organism evidence="2 3">
    <name type="scientific">Clostridium paridis</name>
    <dbReference type="NCBI Taxonomy" id="2803863"/>
    <lineage>
        <taxon>Bacteria</taxon>
        <taxon>Bacillati</taxon>
        <taxon>Bacillota</taxon>
        <taxon>Clostridia</taxon>
        <taxon>Eubacteriales</taxon>
        <taxon>Clostridiaceae</taxon>
        <taxon>Clostridium</taxon>
    </lineage>
</organism>